<sequence length="382" mass="43213">MRMKGKGGGGTGGPLGGRRRLRLVAVVLVVVVVLASVFLLPRTPRSRRLRILEDLSPEQKFKILESYLRDGVLEVDVGRVPVMLPLFREFETARRHILAPGARMSQFDRSCKGMFEDSLGMEGDFDKGSYADRERKYKVDYMPRERKKSGLQPVCFKTLRECDAWHGEGFDRGECREKSKLGCCFSSTVPDACACSYDGDEDLAGVLRRRGGDLKVNSKISRGFVIADESLTERLGNLYIEALEDLGLKGEERQRKMLGHIKNFAYLPPEGFLMWHTNRYDNDDVSYRIYFIASDGGRSSFKYLNERTGRVVDVPDFHGAVRIFTNTMKDVVNGEETYLWHTVVSETAHRLSMGWEIPPDQIVALLDSCEGCWATVLGKRAQ</sequence>
<protein>
    <submittedName>
        <fullName evidence="2">Uncharacterized protein</fullName>
    </submittedName>
</protein>
<feature type="transmembrane region" description="Helical" evidence="1">
    <location>
        <begin position="21"/>
        <end position="40"/>
    </location>
</feature>
<name>A0A5B8MVM8_9CHLO</name>
<accession>A0A5B8MVM8</accession>
<keyword evidence="1" id="KW-0812">Transmembrane</keyword>
<gene>
    <name evidence="2" type="ORF">A3770_11p61830</name>
</gene>
<dbReference type="AlphaFoldDB" id="A0A5B8MVM8"/>
<evidence type="ECO:0000256" key="1">
    <source>
        <dbReference type="SAM" id="Phobius"/>
    </source>
</evidence>
<evidence type="ECO:0000313" key="3">
    <source>
        <dbReference type="Proteomes" id="UP000316726"/>
    </source>
</evidence>
<reference evidence="2 3" key="1">
    <citation type="submission" date="2018-07" db="EMBL/GenBank/DDBJ databases">
        <title>The complete nuclear genome of the prasinophyte Chloropicon primus (CCMP1205).</title>
        <authorList>
            <person name="Pombert J.-F."/>
            <person name="Otis C."/>
            <person name="Turmel M."/>
            <person name="Lemieux C."/>
        </authorList>
    </citation>
    <scope>NUCLEOTIDE SEQUENCE [LARGE SCALE GENOMIC DNA]</scope>
    <source>
        <strain evidence="2 3">CCMP1205</strain>
    </source>
</reference>
<dbReference type="Proteomes" id="UP000316726">
    <property type="component" value="Chromosome 11"/>
</dbReference>
<dbReference type="EMBL" id="CP031044">
    <property type="protein sequence ID" value="QDZ23665.1"/>
    <property type="molecule type" value="Genomic_DNA"/>
</dbReference>
<organism evidence="2 3">
    <name type="scientific">Chloropicon primus</name>
    <dbReference type="NCBI Taxonomy" id="1764295"/>
    <lineage>
        <taxon>Eukaryota</taxon>
        <taxon>Viridiplantae</taxon>
        <taxon>Chlorophyta</taxon>
        <taxon>Chloropicophyceae</taxon>
        <taxon>Chloropicales</taxon>
        <taxon>Chloropicaceae</taxon>
        <taxon>Chloropicon</taxon>
    </lineage>
</organism>
<keyword evidence="1" id="KW-0472">Membrane</keyword>
<proteinExistence type="predicted"/>
<keyword evidence="3" id="KW-1185">Reference proteome</keyword>
<evidence type="ECO:0000313" key="2">
    <source>
        <dbReference type="EMBL" id="QDZ23665.1"/>
    </source>
</evidence>
<keyword evidence="1" id="KW-1133">Transmembrane helix</keyword>